<protein>
    <submittedName>
        <fullName evidence="7">DEAD/DEAH box helicase</fullName>
    </submittedName>
</protein>
<dbReference type="Pfam" id="PF00270">
    <property type="entry name" value="DEAD"/>
    <property type="match status" value="1"/>
</dbReference>
<reference evidence="7" key="1">
    <citation type="submission" date="2021-09" db="EMBL/GenBank/DDBJ databases">
        <authorList>
            <person name="Smyrli M."/>
        </authorList>
    </citation>
    <scope>NUCLEOTIDE SEQUENCE</scope>
    <source>
        <strain evidence="7">LAR25</strain>
    </source>
</reference>
<name>A0A9X4EP62_9FLAO</name>
<dbReference type="EMBL" id="JAIWJY010000008">
    <property type="protein sequence ID" value="MDE1207598.1"/>
    <property type="molecule type" value="Genomic_DNA"/>
</dbReference>
<gene>
    <name evidence="7" type="ORF">LCI24_12415</name>
</gene>
<feature type="domain" description="Helicase C-terminal" evidence="6">
    <location>
        <begin position="364"/>
        <end position="563"/>
    </location>
</feature>
<dbReference type="InterPro" id="IPR011545">
    <property type="entry name" value="DEAD/DEAH_box_helicase_dom"/>
</dbReference>
<dbReference type="SMART" id="SM00490">
    <property type="entry name" value="HELICc"/>
    <property type="match status" value="1"/>
</dbReference>
<evidence type="ECO:0000259" key="5">
    <source>
        <dbReference type="PROSITE" id="PS51192"/>
    </source>
</evidence>
<keyword evidence="3 7" id="KW-0347">Helicase</keyword>
<evidence type="ECO:0000313" key="8">
    <source>
        <dbReference type="Proteomes" id="UP001149303"/>
    </source>
</evidence>
<evidence type="ECO:0000313" key="7">
    <source>
        <dbReference type="EMBL" id="MDE1207598.1"/>
    </source>
</evidence>
<dbReference type="InterPro" id="IPR001650">
    <property type="entry name" value="Helicase_C-like"/>
</dbReference>
<evidence type="ECO:0000256" key="1">
    <source>
        <dbReference type="ARBA" id="ARBA00022741"/>
    </source>
</evidence>
<dbReference type="AlphaFoldDB" id="A0A9X4EP62"/>
<dbReference type="Pfam" id="PF00271">
    <property type="entry name" value="Helicase_C"/>
    <property type="match status" value="1"/>
</dbReference>
<keyword evidence="1" id="KW-0547">Nucleotide-binding</keyword>
<proteinExistence type="predicted"/>
<keyword evidence="2" id="KW-0378">Hydrolase</keyword>
<dbReference type="PANTHER" id="PTHR47961:SF6">
    <property type="entry name" value="DNA-DIRECTED DNA POLYMERASE"/>
    <property type="match status" value="1"/>
</dbReference>
<feature type="domain" description="Helicase ATP-binding" evidence="5">
    <location>
        <begin position="148"/>
        <end position="300"/>
    </location>
</feature>
<keyword evidence="8" id="KW-1185">Reference proteome</keyword>
<dbReference type="PROSITE" id="PS51194">
    <property type="entry name" value="HELICASE_CTER"/>
    <property type="match status" value="1"/>
</dbReference>
<dbReference type="InterPro" id="IPR050474">
    <property type="entry name" value="Hel308_SKI2-like"/>
</dbReference>
<evidence type="ECO:0000256" key="2">
    <source>
        <dbReference type="ARBA" id="ARBA00022801"/>
    </source>
</evidence>
<accession>A0A9X4EP62</accession>
<organism evidence="7 8">
    <name type="scientific">Tenacibaculum larymnensis</name>
    <dbReference type="NCBI Taxonomy" id="2878201"/>
    <lineage>
        <taxon>Bacteria</taxon>
        <taxon>Pseudomonadati</taxon>
        <taxon>Bacteroidota</taxon>
        <taxon>Flavobacteriia</taxon>
        <taxon>Flavobacteriales</taxon>
        <taxon>Flavobacteriaceae</taxon>
        <taxon>Tenacibaculum</taxon>
    </lineage>
</organism>
<dbReference type="PANTHER" id="PTHR47961">
    <property type="entry name" value="DNA POLYMERASE THETA, PUTATIVE (AFU_ORTHOLOGUE AFUA_1G05260)-RELATED"/>
    <property type="match status" value="1"/>
</dbReference>
<evidence type="ECO:0000256" key="3">
    <source>
        <dbReference type="ARBA" id="ARBA00022806"/>
    </source>
</evidence>
<dbReference type="SUPFAM" id="SSF52540">
    <property type="entry name" value="P-loop containing nucleoside triphosphate hydrolases"/>
    <property type="match status" value="2"/>
</dbReference>
<keyword evidence="4" id="KW-0067">ATP-binding</keyword>
<dbReference type="RefSeq" id="WP_274640654.1">
    <property type="nucleotide sequence ID" value="NZ_JAIWJY010000008.1"/>
</dbReference>
<dbReference type="Gene3D" id="3.40.50.300">
    <property type="entry name" value="P-loop containing nucleotide triphosphate hydrolases"/>
    <property type="match status" value="2"/>
</dbReference>
<dbReference type="GO" id="GO:0016787">
    <property type="term" value="F:hydrolase activity"/>
    <property type="evidence" value="ECO:0007669"/>
    <property type="project" value="UniProtKB-KW"/>
</dbReference>
<dbReference type="SMART" id="SM00487">
    <property type="entry name" value="DEXDc"/>
    <property type="match status" value="1"/>
</dbReference>
<evidence type="ECO:0000259" key="6">
    <source>
        <dbReference type="PROSITE" id="PS51194"/>
    </source>
</evidence>
<sequence>MTIIEKLTEDILNNEYFNSLFRKSSLLSAYRQFNIISDVIFSDKELKDTLRFADILSNSNNSVARNKAYQIITFLNTNYSNNPIYKTISKAVYSKLGNFPAIKYLEEYNENNSELPLNRLIEVEAKSLIQQVPGNSDFTFTDAQFELFSSMSNSTEYSFSAPTSMGKSFIIKAFIKKIIKNVPPENLVIIVPTRALINQFAIDLKDELTEVLEAYKYRIVTNSSVNDLITEEQHNYIFILTPERLISYLSQENNPTIGFLFVDEAHKIASNKDSRSVTSYTAIEKALKKYGNIKLYFASPNVSNPEIFLDLFNRNSKGNSYKTNESPVSQNLFFIDLLNNKIDYITENNNVEMESKDFFSTTNSIDDLIKNLGREKNNLIYCNSKNRTINYAFNFSKSLTKTPVIEQSDDIKNTIRQIKEYIHPDYYLANLLEYKIAYHYGKLPQLIRNSVEELYQNGDVTNVFCTSTLLEGVNMPTQNIFILDNKNGRPELEPIDFWNLSGRAGRLSKELYGNIYCIQHSDCEWGNKEILHKNDIELKPTVLNKIDRNIKKIEKVLNEQDISGTKTEKEILQYIANIISVDTMELEGSREPSPLLKRLIEKNKEAIIELAKSNVKDFTIPVSILNSNQSINLSVQNKVYNELLKQHKLGKNIKLPAINQKPYQICKDVLNYMFDLYEWQNAEKKLNNANSLSYYATIMTQWVKGFSLSQIIQQSIDYHTNKNKKIILDYNFDNKIIFNPKDKKHVNHVIENVIEDIEYVLRFLLEKYFNHYHNIVAKLIGEENAGENWATLLEYGTQNRIVIALQNIGISRHTAIKVYKKCRNSGLIIRDNKLERIDKQLVLSKFGKNTMEYDELTKII</sequence>
<dbReference type="GO" id="GO:0003676">
    <property type="term" value="F:nucleic acid binding"/>
    <property type="evidence" value="ECO:0007669"/>
    <property type="project" value="InterPro"/>
</dbReference>
<dbReference type="InterPro" id="IPR027417">
    <property type="entry name" value="P-loop_NTPase"/>
</dbReference>
<comment type="caution">
    <text evidence="7">The sequence shown here is derived from an EMBL/GenBank/DDBJ whole genome shotgun (WGS) entry which is preliminary data.</text>
</comment>
<dbReference type="GO" id="GO:0004386">
    <property type="term" value="F:helicase activity"/>
    <property type="evidence" value="ECO:0007669"/>
    <property type="project" value="UniProtKB-KW"/>
</dbReference>
<evidence type="ECO:0000256" key="4">
    <source>
        <dbReference type="ARBA" id="ARBA00022840"/>
    </source>
</evidence>
<dbReference type="PROSITE" id="PS51192">
    <property type="entry name" value="HELICASE_ATP_BIND_1"/>
    <property type="match status" value="1"/>
</dbReference>
<dbReference type="GO" id="GO:0005524">
    <property type="term" value="F:ATP binding"/>
    <property type="evidence" value="ECO:0007669"/>
    <property type="project" value="UniProtKB-KW"/>
</dbReference>
<dbReference type="InterPro" id="IPR014001">
    <property type="entry name" value="Helicase_ATP-bd"/>
</dbReference>
<dbReference type="Proteomes" id="UP001149303">
    <property type="component" value="Unassembled WGS sequence"/>
</dbReference>